<dbReference type="EMBL" id="JABWCS010000210">
    <property type="protein sequence ID" value="NUU61706.1"/>
    <property type="molecule type" value="Genomic_DNA"/>
</dbReference>
<protein>
    <submittedName>
        <fullName evidence="1">Uncharacterized protein</fullName>
    </submittedName>
</protein>
<organism evidence="1 2">
    <name type="scientific">Paenibacillus agri</name>
    <dbReference type="NCBI Taxonomy" id="2744309"/>
    <lineage>
        <taxon>Bacteria</taxon>
        <taxon>Bacillati</taxon>
        <taxon>Bacillota</taxon>
        <taxon>Bacilli</taxon>
        <taxon>Bacillales</taxon>
        <taxon>Paenibacillaceae</taxon>
        <taxon>Paenibacillus</taxon>
    </lineage>
</organism>
<name>A0A850EMQ5_9BACL</name>
<accession>A0A850EMQ5</accession>
<keyword evidence="2" id="KW-1185">Reference proteome</keyword>
<evidence type="ECO:0000313" key="1">
    <source>
        <dbReference type="EMBL" id="NUU61706.1"/>
    </source>
</evidence>
<evidence type="ECO:0000313" key="2">
    <source>
        <dbReference type="Proteomes" id="UP000564806"/>
    </source>
</evidence>
<dbReference type="AlphaFoldDB" id="A0A850EMQ5"/>
<sequence length="99" mass="11749">MFIARYEASIFLKHRFSYLHGKRAKTLKSHPLEKKNSDLPKIFDNRDKNVKIGEIERLNIKKALPDMKRVFFMHYFGILDVLQEFLRESMITSVSTTTE</sequence>
<dbReference type="Proteomes" id="UP000564806">
    <property type="component" value="Unassembled WGS sequence"/>
</dbReference>
<reference evidence="1" key="1">
    <citation type="submission" date="2020-06" db="EMBL/GenBank/DDBJ databases">
        <title>Paenibacillus sp. nov., isolated from soil.</title>
        <authorList>
            <person name="Seo Y.L."/>
        </authorList>
    </citation>
    <scope>NUCLEOTIDE SEQUENCE [LARGE SCALE GENOMIC DNA]</scope>
    <source>
        <strain evidence="1">JW14</strain>
    </source>
</reference>
<gene>
    <name evidence="1" type="ORF">HPT30_15285</name>
</gene>
<comment type="caution">
    <text evidence="1">The sequence shown here is derived from an EMBL/GenBank/DDBJ whole genome shotgun (WGS) entry which is preliminary data.</text>
</comment>
<dbReference type="RefSeq" id="WP_175372208.1">
    <property type="nucleotide sequence ID" value="NZ_JABWCS010000210.1"/>
</dbReference>
<proteinExistence type="predicted"/>